<dbReference type="EMBL" id="RBIQ01000008">
    <property type="protein sequence ID" value="RKR12905.1"/>
    <property type="molecule type" value="Genomic_DNA"/>
</dbReference>
<dbReference type="InterPro" id="IPR014825">
    <property type="entry name" value="DNA_alkylation"/>
</dbReference>
<dbReference type="CDD" id="cd07064">
    <property type="entry name" value="AlkD_like_1"/>
    <property type="match status" value="1"/>
</dbReference>
<dbReference type="Pfam" id="PF08713">
    <property type="entry name" value="DNA_alkylation"/>
    <property type="match status" value="1"/>
</dbReference>
<dbReference type="SUPFAM" id="SSF48371">
    <property type="entry name" value="ARM repeat"/>
    <property type="match status" value="1"/>
</dbReference>
<protein>
    <submittedName>
        <fullName evidence="1">DNA-7-methylguanine glycosylase</fullName>
    </submittedName>
</protein>
<dbReference type="InterPro" id="IPR016024">
    <property type="entry name" value="ARM-type_fold"/>
</dbReference>
<proteinExistence type="predicted"/>
<dbReference type="PANTHER" id="PTHR34070:SF1">
    <property type="entry name" value="DNA ALKYLATION REPAIR PROTEIN"/>
    <property type="match status" value="1"/>
</dbReference>
<dbReference type="Gene3D" id="1.25.40.290">
    <property type="entry name" value="ARM repeat domains"/>
    <property type="match status" value="1"/>
</dbReference>
<sequence length="231" mass="27790">MEEYIKSLENEFANSANSLVAKHQKAYMRDQFDYYGLKTPIRREIQKPFLITSYLLPKEVLPKLVKILWDKPQREFQHFGQELVFKYIKGQELDDILLYEFMITNKSWWDTVDFIAVKLLGAYFKKFPETKATTIKKWLESNNIWLQRSTVLFQLKYKKELDTLVLRNTINNLLGSKEFFINKAIGWVLREYSRTNPKWVEEFVENTNLEPLSRREALRLLKVKYSSKMFY</sequence>
<dbReference type="Proteomes" id="UP000269412">
    <property type="component" value="Unassembled WGS sequence"/>
</dbReference>
<keyword evidence="2" id="KW-1185">Reference proteome</keyword>
<dbReference type="OrthoDB" id="9775346at2"/>
<accession>A0A495E7I7</accession>
<dbReference type="PANTHER" id="PTHR34070">
    <property type="entry name" value="ARMADILLO-TYPE FOLD"/>
    <property type="match status" value="1"/>
</dbReference>
<reference evidence="1 2" key="1">
    <citation type="submission" date="2018-10" db="EMBL/GenBank/DDBJ databases">
        <title>Genomic Encyclopedia of Archaeal and Bacterial Type Strains, Phase II (KMG-II): from individual species to whole genera.</title>
        <authorList>
            <person name="Goeker M."/>
        </authorList>
    </citation>
    <scope>NUCLEOTIDE SEQUENCE [LARGE SCALE GENOMIC DNA]</scope>
    <source>
        <strain evidence="1 2">DSM 25230</strain>
    </source>
</reference>
<dbReference type="AlphaFoldDB" id="A0A495E7I7"/>
<comment type="caution">
    <text evidence="1">The sequence shown here is derived from an EMBL/GenBank/DDBJ whole genome shotgun (WGS) entry which is preliminary data.</text>
</comment>
<name>A0A495E7I7_9FLAO</name>
<dbReference type="Gene3D" id="1.20.1660.10">
    <property type="entry name" value="Hypothetical protein (EF3068)"/>
    <property type="match status" value="1"/>
</dbReference>
<organism evidence="1 2">
    <name type="scientific">Maribacter vaceletii</name>
    <dbReference type="NCBI Taxonomy" id="1206816"/>
    <lineage>
        <taxon>Bacteria</taxon>
        <taxon>Pseudomonadati</taxon>
        <taxon>Bacteroidota</taxon>
        <taxon>Flavobacteriia</taxon>
        <taxon>Flavobacteriales</taxon>
        <taxon>Flavobacteriaceae</taxon>
        <taxon>Maribacter</taxon>
    </lineage>
</organism>
<gene>
    <name evidence="1" type="ORF">CLV91_1617</name>
</gene>
<dbReference type="RefSeq" id="WP_121066095.1">
    <property type="nucleotide sequence ID" value="NZ_RBIQ01000008.1"/>
</dbReference>
<evidence type="ECO:0000313" key="2">
    <source>
        <dbReference type="Proteomes" id="UP000269412"/>
    </source>
</evidence>
<evidence type="ECO:0000313" key="1">
    <source>
        <dbReference type="EMBL" id="RKR12905.1"/>
    </source>
</evidence>